<dbReference type="OrthoDB" id="9811997at2"/>
<evidence type="ECO:0008006" key="3">
    <source>
        <dbReference type="Google" id="ProtNLM"/>
    </source>
</evidence>
<accession>A0A1I4N155</accession>
<dbReference type="RefSeq" id="WP_090940820.1">
    <property type="nucleotide sequence ID" value="NZ_FOTS01000040.1"/>
</dbReference>
<dbReference type="SUPFAM" id="SSF52540">
    <property type="entry name" value="P-loop containing nucleoside triphosphate hydrolases"/>
    <property type="match status" value="1"/>
</dbReference>
<dbReference type="Gene3D" id="3.40.50.300">
    <property type="entry name" value="P-loop containing nucleotide triphosphate hydrolases"/>
    <property type="match status" value="1"/>
</dbReference>
<dbReference type="AlphaFoldDB" id="A0A1I4N155"/>
<name>A0A1I4N155_9FIRM</name>
<protein>
    <recommendedName>
        <fullName evidence="3">HNH endonuclease</fullName>
    </recommendedName>
</protein>
<organism evidence="1 2">
    <name type="scientific">Pelosinus propionicus DSM 13327</name>
    <dbReference type="NCBI Taxonomy" id="1123291"/>
    <lineage>
        <taxon>Bacteria</taxon>
        <taxon>Bacillati</taxon>
        <taxon>Bacillota</taxon>
        <taxon>Negativicutes</taxon>
        <taxon>Selenomonadales</taxon>
        <taxon>Sporomusaceae</taxon>
        <taxon>Pelosinus</taxon>
    </lineage>
</organism>
<reference evidence="2" key="1">
    <citation type="submission" date="2016-10" db="EMBL/GenBank/DDBJ databases">
        <authorList>
            <person name="Varghese N."/>
            <person name="Submissions S."/>
        </authorList>
    </citation>
    <scope>NUCLEOTIDE SEQUENCE [LARGE SCALE GENOMIC DNA]</scope>
    <source>
        <strain evidence="2">DSM 13327</strain>
    </source>
</reference>
<dbReference type="STRING" id="1123291.SAMN04490355_104032"/>
<gene>
    <name evidence="1" type="ORF">SAMN04490355_104032</name>
</gene>
<dbReference type="EMBL" id="FOTS01000040">
    <property type="protein sequence ID" value="SFM09324.1"/>
    <property type="molecule type" value="Genomic_DNA"/>
</dbReference>
<proteinExistence type="predicted"/>
<keyword evidence="2" id="KW-1185">Reference proteome</keyword>
<dbReference type="InterPro" id="IPR027417">
    <property type="entry name" value="P-loop_NTPase"/>
</dbReference>
<evidence type="ECO:0000313" key="2">
    <source>
        <dbReference type="Proteomes" id="UP000199520"/>
    </source>
</evidence>
<sequence>MARAAVIQSFYASSIYQKFRSNIILERCVPVDVDGVLVSGLICERCNKLLASKGDVTLHHTCELTVHNVSDAMISLNPDKVELICRDCHDIEHERFGRSKGKQVFIVYGPPCSGKGDYVYQNKKRNDLIVCLDSLFEAITGLPRYDKPDNMLSNVRGVYNLLIDQVKTRYGRWQTAWIVGGFADKYKREKLADDLGAELVYCECNEDDARSRILNDDRRRNMEIEYNKYIDDWFNKYRE</sequence>
<dbReference type="Proteomes" id="UP000199520">
    <property type="component" value="Unassembled WGS sequence"/>
</dbReference>
<evidence type="ECO:0000313" key="1">
    <source>
        <dbReference type="EMBL" id="SFM09324.1"/>
    </source>
</evidence>